<evidence type="ECO:0008006" key="3">
    <source>
        <dbReference type="Google" id="ProtNLM"/>
    </source>
</evidence>
<organism evidence="1 2">
    <name type="scientific">Tanacetum coccineum</name>
    <dbReference type="NCBI Taxonomy" id="301880"/>
    <lineage>
        <taxon>Eukaryota</taxon>
        <taxon>Viridiplantae</taxon>
        <taxon>Streptophyta</taxon>
        <taxon>Embryophyta</taxon>
        <taxon>Tracheophyta</taxon>
        <taxon>Spermatophyta</taxon>
        <taxon>Magnoliopsida</taxon>
        <taxon>eudicotyledons</taxon>
        <taxon>Gunneridae</taxon>
        <taxon>Pentapetalae</taxon>
        <taxon>asterids</taxon>
        <taxon>campanulids</taxon>
        <taxon>Asterales</taxon>
        <taxon>Asteraceae</taxon>
        <taxon>Asteroideae</taxon>
        <taxon>Anthemideae</taxon>
        <taxon>Anthemidinae</taxon>
        <taxon>Tanacetum</taxon>
    </lineage>
</organism>
<evidence type="ECO:0000313" key="1">
    <source>
        <dbReference type="EMBL" id="GJT68932.1"/>
    </source>
</evidence>
<keyword evidence="2" id="KW-1185">Reference proteome</keyword>
<accession>A0ABQ5G260</accession>
<dbReference type="Proteomes" id="UP001151760">
    <property type="component" value="Unassembled WGS sequence"/>
</dbReference>
<reference evidence="1" key="1">
    <citation type="journal article" date="2022" name="Int. J. Mol. Sci.">
        <title>Draft Genome of Tanacetum Coccineum: Genomic Comparison of Closely Related Tanacetum-Family Plants.</title>
        <authorList>
            <person name="Yamashiro T."/>
            <person name="Shiraishi A."/>
            <person name="Nakayama K."/>
            <person name="Satake H."/>
        </authorList>
    </citation>
    <scope>NUCLEOTIDE SEQUENCE</scope>
</reference>
<protein>
    <recommendedName>
        <fullName evidence="3">Reverse transcriptase zinc-binding domain-containing protein</fullName>
    </recommendedName>
</protein>
<reference evidence="1" key="2">
    <citation type="submission" date="2022-01" db="EMBL/GenBank/DDBJ databases">
        <authorList>
            <person name="Yamashiro T."/>
            <person name="Shiraishi A."/>
            <person name="Satake H."/>
            <person name="Nakayama K."/>
        </authorList>
    </citation>
    <scope>NUCLEOTIDE SEQUENCE</scope>
</reference>
<gene>
    <name evidence="1" type="ORF">Tco_1028218</name>
</gene>
<comment type="caution">
    <text evidence="1">The sequence shown here is derived from an EMBL/GenBank/DDBJ whole genome shotgun (WGS) entry which is preliminary data.</text>
</comment>
<name>A0ABQ5G260_9ASTR</name>
<evidence type="ECO:0000313" key="2">
    <source>
        <dbReference type="Proteomes" id="UP001151760"/>
    </source>
</evidence>
<sequence>MPCNKSIKSITRRIVLAACVYFVWNERNKRLFSGDKRESKDLLAVIINNVRLKFSSLTVKKTTQVEVASKRWQGVRMKDKQMAMYLGIECSFCESYLGIGISVVEEDIASLELNCFLVND</sequence>
<dbReference type="EMBL" id="BQNB010017942">
    <property type="protein sequence ID" value="GJT68932.1"/>
    <property type="molecule type" value="Genomic_DNA"/>
</dbReference>
<proteinExistence type="predicted"/>